<sequence length="605" mass="70566">MELIYSYIHSCWGENFELGLNFTRKFSVNYSLNTRKINIERTQEIELSNFFGSNISDVTAIVGRNGVGKSTLLNILGLQRLDHNDLYRNEEAVWFCLYHIKDDDFAIEGVSPKNFFSDGIHQVNEGYFAYSFKLSDDIIIYNNNLQEYSVDFHNSVSVLYNPNVNVRNRFDREYGNYGFKRAYINHKNSYVYLFLCDDKNVFELNKNNINFLLKVPANFKNTDTNSGVRLSVFNERNFYTADFIPVPGRKKTPRLENAKQNYILHLIESVINDYFLNTIKPTNLGVVDEPVDQQLVDKFLYKLNKKYTGDMLDYTSIKNYLIDVMQRFKKIAQEAIGIDEIIEWGDVVNYLEALPTEWFSRSGRYYMVSIPCTKLEFKPEIVDLMDEFDKPAFVTSVRLEQPTMSSGQQALVSKIASIHAEIKFQISNMGVKNIILLLDEYEEHLHPEWSRLFFSYLVNLLEEFKDSATTQIILATHSPYIISDLPKENVIKLTYDGESRTVDECHFAFGSNIYDIICDSFFLNNTMGEFARLKIDKMIKQLMSDESLSDIMHEQYQYLIDMIDDSYLRSHLQNMLDTKIPFAALRSQITTLEYRLAELNMRLSK</sequence>
<dbReference type="Gene3D" id="3.40.50.300">
    <property type="entry name" value="P-loop containing nucleotide triphosphate hydrolases"/>
    <property type="match status" value="1"/>
</dbReference>
<feature type="domain" description="Endonuclease GajA/Old nuclease/RecF-like AAA" evidence="1">
    <location>
        <begin position="54"/>
        <end position="482"/>
    </location>
</feature>
<dbReference type="AlphaFoldDB" id="A0A2L1KSP4"/>
<name>A0A2L1KSP4_KLEPN</name>
<proteinExistence type="predicted"/>
<dbReference type="Pfam" id="PF13175">
    <property type="entry name" value="AAA_15"/>
    <property type="match status" value="1"/>
</dbReference>
<dbReference type="PANTHER" id="PTHR32182">
    <property type="entry name" value="DNA REPLICATION AND REPAIR PROTEIN RECF"/>
    <property type="match status" value="1"/>
</dbReference>
<dbReference type="PANTHER" id="PTHR32182:SF22">
    <property type="entry name" value="ATP-DEPENDENT ENDONUCLEASE, OLD FAMILY-RELATED"/>
    <property type="match status" value="1"/>
</dbReference>
<reference evidence="2" key="1">
    <citation type="submission" date="2016-12" db="EMBL/GenBank/DDBJ databases">
        <title>Frequent emergence of pathogenic lineages of Klebsiella pneumoniae via mobilisation of yersiniabactin and colibactin.</title>
        <authorList>
            <person name="Lam M.M.C."/>
            <person name="Wick R.R."/>
            <person name="Wyres K.L."/>
            <person name="Gorrie C."/>
            <person name="Judd L."/>
            <person name="Jenney A."/>
            <person name="Holt K.E."/>
        </authorList>
    </citation>
    <scope>NUCLEOTIDE SEQUENCE</scope>
    <source>
        <strain evidence="2">16870732</strain>
    </source>
</reference>
<organism evidence="2">
    <name type="scientific">Klebsiella pneumoniae</name>
    <dbReference type="NCBI Taxonomy" id="573"/>
    <lineage>
        <taxon>Bacteria</taxon>
        <taxon>Pseudomonadati</taxon>
        <taxon>Pseudomonadota</taxon>
        <taxon>Gammaproteobacteria</taxon>
        <taxon>Enterobacterales</taxon>
        <taxon>Enterobacteriaceae</taxon>
        <taxon>Klebsiella/Raoultella group</taxon>
        <taxon>Klebsiella</taxon>
        <taxon>Klebsiella pneumoniae complex</taxon>
    </lineage>
</organism>
<evidence type="ECO:0000313" key="2">
    <source>
        <dbReference type="EMBL" id="AVE25521.1"/>
    </source>
</evidence>
<dbReference type="RefSeq" id="WP_132343597.1">
    <property type="nucleotide sequence ID" value="NZ_JAIGYS010000001.1"/>
</dbReference>
<dbReference type="InterPro" id="IPR041685">
    <property type="entry name" value="AAA_GajA/Old/RecF-like"/>
</dbReference>
<evidence type="ECO:0000259" key="1">
    <source>
        <dbReference type="Pfam" id="PF13175"/>
    </source>
</evidence>
<dbReference type="GO" id="GO:0000731">
    <property type="term" value="P:DNA synthesis involved in DNA repair"/>
    <property type="evidence" value="ECO:0007669"/>
    <property type="project" value="TreeGrafter"/>
</dbReference>
<accession>A0A2L1KSP4</accession>
<dbReference type="EMBL" id="KY454637">
    <property type="protein sequence ID" value="AVE25521.1"/>
    <property type="molecule type" value="Genomic_DNA"/>
</dbReference>
<dbReference type="SUPFAM" id="SSF52540">
    <property type="entry name" value="P-loop containing nucleoside triphosphate hydrolases"/>
    <property type="match status" value="1"/>
</dbReference>
<dbReference type="GO" id="GO:0006302">
    <property type="term" value="P:double-strand break repair"/>
    <property type="evidence" value="ECO:0007669"/>
    <property type="project" value="TreeGrafter"/>
</dbReference>
<protein>
    <recommendedName>
        <fullName evidence="1">Endonuclease GajA/Old nuclease/RecF-like AAA domain-containing protein</fullName>
    </recommendedName>
</protein>
<dbReference type="InterPro" id="IPR027417">
    <property type="entry name" value="P-loop_NTPase"/>
</dbReference>
<gene>
    <name evidence="2" type="ORF">ICEKp13_0034</name>
</gene>